<name>A0A6G1I7C0_9PEZI</name>
<gene>
    <name evidence="6" type="ORF">EJ06DRAFT_578859</name>
</gene>
<comment type="similarity">
    <text evidence="1">Belongs to the eukaryotic ribosomal protein eL28 family.</text>
</comment>
<dbReference type="InterPro" id="IPR002672">
    <property type="entry name" value="Ribosomal_eL28"/>
</dbReference>
<dbReference type="GO" id="GO:0006412">
    <property type="term" value="P:translation"/>
    <property type="evidence" value="ECO:0007669"/>
    <property type="project" value="InterPro"/>
</dbReference>
<feature type="domain" description="Ribosomal eL28/Mak16" evidence="5">
    <location>
        <begin position="8"/>
        <end position="127"/>
    </location>
</feature>
<reference evidence="6" key="1">
    <citation type="journal article" date="2020" name="Stud. Mycol.">
        <title>101 Dothideomycetes genomes: a test case for predicting lifestyles and emergence of pathogens.</title>
        <authorList>
            <person name="Haridas S."/>
            <person name="Albert R."/>
            <person name="Binder M."/>
            <person name="Bloem J."/>
            <person name="Labutti K."/>
            <person name="Salamov A."/>
            <person name="Andreopoulos B."/>
            <person name="Baker S."/>
            <person name="Barry K."/>
            <person name="Bills G."/>
            <person name="Bluhm B."/>
            <person name="Cannon C."/>
            <person name="Castanera R."/>
            <person name="Culley D."/>
            <person name="Daum C."/>
            <person name="Ezra D."/>
            <person name="Gonzalez J."/>
            <person name="Henrissat B."/>
            <person name="Kuo A."/>
            <person name="Liang C."/>
            <person name="Lipzen A."/>
            <person name="Lutzoni F."/>
            <person name="Magnuson J."/>
            <person name="Mondo S."/>
            <person name="Nolan M."/>
            <person name="Ohm R."/>
            <person name="Pangilinan J."/>
            <person name="Park H.-J."/>
            <person name="Ramirez L."/>
            <person name="Alfaro M."/>
            <person name="Sun H."/>
            <person name="Tritt A."/>
            <person name="Yoshinaga Y."/>
            <person name="Zwiers L.-H."/>
            <person name="Turgeon B."/>
            <person name="Goodwin S."/>
            <person name="Spatafora J."/>
            <person name="Crous P."/>
            <person name="Grigoriev I."/>
        </authorList>
    </citation>
    <scope>NUCLEOTIDE SEQUENCE</scope>
    <source>
        <strain evidence="6">CBS 262.69</strain>
    </source>
</reference>
<keyword evidence="3" id="KW-0687">Ribonucleoprotein</keyword>
<proteinExistence type="inferred from homology"/>
<dbReference type="GO" id="GO:0005840">
    <property type="term" value="C:ribosome"/>
    <property type="evidence" value="ECO:0007669"/>
    <property type="project" value="UniProtKB-KW"/>
</dbReference>
<evidence type="ECO:0000259" key="5">
    <source>
        <dbReference type="Pfam" id="PF01778"/>
    </source>
</evidence>
<dbReference type="PANTHER" id="PTHR10544">
    <property type="entry name" value="60S RIBOSOMAL PROTEIN L28"/>
    <property type="match status" value="1"/>
</dbReference>
<keyword evidence="7" id="KW-1185">Reference proteome</keyword>
<evidence type="ECO:0000256" key="1">
    <source>
        <dbReference type="ARBA" id="ARBA00007926"/>
    </source>
</evidence>
<dbReference type="OrthoDB" id="338850at2759"/>
<evidence type="ECO:0000256" key="4">
    <source>
        <dbReference type="SAM" id="MobiDB-lite"/>
    </source>
</evidence>
<keyword evidence="2 6" id="KW-0689">Ribosomal protein</keyword>
<dbReference type="GO" id="GO:1990904">
    <property type="term" value="C:ribonucleoprotein complex"/>
    <property type="evidence" value="ECO:0007669"/>
    <property type="project" value="UniProtKB-KW"/>
</dbReference>
<dbReference type="Pfam" id="PF01778">
    <property type="entry name" value="Ribosomal_L28e"/>
    <property type="match status" value="1"/>
</dbReference>
<dbReference type="EMBL" id="ML996688">
    <property type="protein sequence ID" value="KAF2404162.1"/>
    <property type="molecule type" value="Genomic_DNA"/>
</dbReference>
<accession>A0A6G1I7C0</accession>
<dbReference type="InterPro" id="IPR029004">
    <property type="entry name" value="Ribosomal_eL28/Mak16"/>
</dbReference>
<organism evidence="6 7">
    <name type="scientific">Trichodelitschia bisporula</name>
    <dbReference type="NCBI Taxonomy" id="703511"/>
    <lineage>
        <taxon>Eukaryota</taxon>
        <taxon>Fungi</taxon>
        <taxon>Dikarya</taxon>
        <taxon>Ascomycota</taxon>
        <taxon>Pezizomycotina</taxon>
        <taxon>Dothideomycetes</taxon>
        <taxon>Dothideomycetes incertae sedis</taxon>
        <taxon>Phaeotrichales</taxon>
        <taxon>Phaeotrichaceae</taxon>
        <taxon>Trichodelitschia</taxon>
    </lineage>
</organism>
<dbReference type="Proteomes" id="UP000799640">
    <property type="component" value="Unassembled WGS sequence"/>
</dbReference>
<dbReference type="GO" id="GO:0003735">
    <property type="term" value="F:structural constituent of ribosome"/>
    <property type="evidence" value="ECO:0007669"/>
    <property type="project" value="InterPro"/>
</dbReference>
<dbReference type="AlphaFoldDB" id="A0A6G1I7C0"/>
<dbReference type="FunFam" id="3.30.390.110:FF:000002">
    <property type="entry name" value="60S ribosomal protein L28"/>
    <property type="match status" value="1"/>
</dbReference>
<feature type="region of interest" description="Disordered" evidence="4">
    <location>
        <begin position="123"/>
        <end position="152"/>
    </location>
</feature>
<evidence type="ECO:0000313" key="6">
    <source>
        <dbReference type="EMBL" id="KAF2404162.1"/>
    </source>
</evidence>
<feature type="region of interest" description="Disordered" evidence="4">
    <location>
        <begin position="71"/>
        <end position="92"/>
    </location>
</feature>
<evidence type="ECO:0000256" key="3">
    <source>
        <dbReference type="ARBA" id="ARBA00023274"/>
    </source>
</evidence>
<protein>
    <submittedName>
        <fullName evidence="6">Ribosomal protein L28e</fullName>
    </submittedName>
</protein>
<feature type="compositionally biased region" description="Polar residues" evidence="4">
    <location>
        <begin position="77"/>
        <end position="90"/>
    </location>
</feature>
<evidence type="ECO:0000256" key="2">
    <source>
        <dbReference type="ARBA" id="ARBA00022980"/>
    </source>
</evidence>
<evidence type="ECO:0000313" key="7">
    <source>
        <dbReference type="Proteomes" id="UP000799640"/>
    </source>
</evidence>
<feature type="compositionally biased region" description="Polar residues" evidence="4">
    <location>
        <begin position="124"/>
        <end position="136"/>
    </location>
</feature>
<dbReference type="Gene3D" id="3.30.390.110">
    <property type="match status" value="1"/>
</dbReference>
<sequence>MATISSDLLWLLTRNSSSYLVKGRGAAGGQFSSDPLNLNNVHARKYEGFIQDKAVGVTAAEDGSIVVTTKKGGKTQKPASQLQKSTIGKNKSSRETFKAIVGGTAKQGYRVDLRREVVARASAIKSSQRPVRQQPTPKLRGTKAKKAAEASA</sequence>